<dbReference type="PANTHER" id="PTHR37038">
    <property type="entry name" value="TRANSCRIPTIONAL REGULATOR-RELATED"/>
    <property type="match status" value="1"/>
</dbReference>
<dbReference type="GO" id="GO:0003677">
    <property type="term" value="F:DNA binding"/>
    <property type="evidence" value="ECO:0007669"/>
    <property type="project" value="InterPro"/>
</dbReference>
<dbReference type="PATRIC" id="fig|1114972.6.peg.1840"/>
<dbReference type="OrthoDB" id="2308320at2"/>
<dbReference type="InterPro" id="IPR011990">
    <property type="entry name" value="TPR-like_helical_dom_sf"/>
</dbReference>
<keyword evidence="3" id="KW-1185">Reference proteome</keyword>
<gene>
    <name evidence="2" type="ORF">FD35_GL001804</name>
</gene>
<dbReference type="InterPro" id="IPR010982">
    <property type="entry name" value="Lambda_DNA-bd_dom_sf"/>
</dbReference>
<dbReference type="PROSITE" id="PS50943">
    <property type="entry name" value="HTH_CROC1"/>
    <property type="match status" value="1"/>
</dbReference>
<dbReference type="SUPFAM" id="SSF47413">
    <property type="entry name" value="lambda repressor-like DNA-binding domains"/>
    <property type="match status" value="1"/>
</dbReference>
<protein>
    <recommendedName>
        <fullName evidence="1">HTH cro/C1-type domain-containing protein</fullName>
    </recommendedName>
</protein>
<dbReference type="eggNOG" id="COG1396">
    <property type="taxonomic scope" value="Bacteria"/>
</dbReference>
<name>A0A0R1R824_9LACO</name>
<dbReference type="PANTHER" id="PTHR37038:SF14">
    <property type="entry name" value="TRANSCRIPTIONAL ACTIVATOR"/>
    <property type="match status" value="1"/>
</dbReference>
<accession>A0A0R1R824</accession>
<dbReference type="SMART" id="SM00530">
    <property type="entry name" value="HTH_XRE"/>
    <property type="match status" value="1"/>
</dbReference>
<proteinExistence type="predicted"/>
<dbReference type="Gene3D" id="1.25.40.10">
    <property type="entry name" value="Tetratricopeptide repeat domain"/>
    <property type="match status" value="1"/>
</dbReference>
<dbReference type="InterPro" id="IPR001387">
    <property type="entry name" value="Cro/C1-type_HTH"/>
</dbReference>
<dbReference type="InterPro" id="IPR053163">
    <property type="entry name" value="HTH-type_regulator_Rgg"/>
</dbReference>
<dbReference type="EMBL" id="AZFF01000030">
    <property type="protein sequence ID" value="KRL52908.1"/>
    <property type="molecule type" value="Genomic_DNA"/>
</dbReference>
<dbReference type="STRING" id="1114972.FD35_GL001804"/>
<organism evidence="2 3">
    <name type="scientific">Furfurilactobacillus rossiae DSM 15814</name>
    <dbReference type="NCBI Taxonomy" id="1114972"/>
    <lineage>
        <taxon>Bacteria</taxon>
        <taxon>Bacillati</taxon>
        <taxon>Bacillota</taxon>
        <taxon>Bacilli</taxon>
        <taxon>Lactobacillales</taxon>
        <taxon>Lactobacillaceae</taxon>
        <taxon>Furfurilactobacillus</taxon>
    </lineage>
</organism>
<dbReference type="Proteomes" id="UP000051999">
    <property type="component" value="Unassembled WGS sequence"/>
</dbReference>
<dbReference type="Pfam" id="PF01381">
    <property type="entry name" value="HTH_3"/>
    <property type="match status" value="1"/>
</dbReference>
<sequence length="295" mass="34002">MISMDISQLIKNTRKDKRLTQADLAQGITTQATISQLEKNNVLPSSKILAQIAAKLDINIDAKNIKKNHSNKNLKSDLHTADMLFMRYQDEEVSNLLANYDSDNVEDEIEKEHLLFLKIQSRLWVTKDFDTAIFGFNNLLQNSRSDQNNNIFQLLSLTELGALYEKKKKMTLADFYFQQVFQAYDVDSFQDVSYWGLLIATDMSKYFINTEQFDLANQSVNYGLHVSLESGTFFFVDSLYYAMAIIDVNLHKMSGNYDEYLTYAESFAHHVNNDSLLKKIAKLRTEIVKNNGEFD</sequence>
<dbReference type="AlphaFoldDB" id="A0A0R1R824"/>
<evidence type="ECO:0000313" key="2">
    <source>
        <dbReference type="EMBL" id="KRL52908.1"/>
    </source>
</evidence>
<comment type="caution">
    <text evidence="2">The sequence shown here is derived from an EMBL/GenBank/DDBJ whole genome shotgun (WGS) entry which is preliminary data.</text>
</comment>
<dbReference type="CDD" id="cd00093">
    <property type="entry name" value="HTH_XRE"/>
    <property type="match status" value="1"/>
</dbReference>
<reference evidence="2 3" key="1">
    <citation type="journal article" date="2015" name="Genome Announc.">
        <title>Expanding the biotechnology potential of lactobacilli through comparative genomics of 213 strains and associated genera.</title>
        <authorList>
            <person name="Sun Z."/>
            <person name="Harris H.M."/>
            <person name="McCann A."/>
            <person name="Guo C."/>
            <person name="Argimon S."/>
            <person name="Zhang W."/>
            <person name="Yang X."/>
            <person name="Jeffery I.B."/>
            <person name="Cooney J.C."/>
            <person name="Kagawa T.F."/>
            <person name="Liu W."/>
            <person name="Song Y."/>
            <person name="Salvetti E."/>
            <person name="Wrobel A."/>
            <person name="Rasinkangas P."/>
            <person name="Parkhill J."/>
            <person name="Rea M.C."/>
            <person name="O'Sullivan O."/>
            <person name="Ritari J."/>
            <person name="Douillard F.P."/>
            <person name="Paul Ross R."/>
            <person name="Yang R."/>
            <person name="Briner A.E."/>
            <person name="Felis G.E."/>
            <person name="de Vos W.M."/>
            <person name="Barrangou R."/>
            <person name="Klaenhammer T.R."/>
            <person name="Caufield P.W."/>
            <person name="Cui Y."/>
            <person name="Zhang H."/>
            <person name="O'Toole P.W."/>
        </authorList>
    </citation>
    <scope>NUCLEOTIDE SEQUENCE [LARGE SCALE GENOMIC DNA]</scope>
    <source>
        <strain evidence="2 3">DSM 15814</strain>
    </source>
</reference>
<evidence type="ECO:0000259" key="1">
    <source>
        <dbReference type="PROSITE" id="PS50943"/>
    </source>
</evidence>
<evidence type="ECO:0000313" key="3">
    <source>
        <dbReference type="Proteomes" id="UP000051999"/>
    </source>
</evidence>
<feature type="domain" description="HTH cro/C1-type" evidence="1">
    <location>
        <begin position="10"/>
        <end position="63"/>
    </location>
</feature>